<name>A0A2Z2K7P2_9BACL</name>
<sequence length="71" mass="8036">MMIVKLLEQSGDTTDSILSEFEWLRYLHGYQVSVVKPLRLSETSDWLELNGDYLAVAFEKVEGTCYTATGS</sequence>
<protein>
    <submittedName>
        <fullName evidence="1">Uncharacterized protein</fullName>
    </submittedName>
</protein>
<reference evidence="1 2" key="1">
    <citation type="submission" date="2017-06" db="EMBL/GenBank/DDBJ databases">
        <title>Complete genome sequence of Paenibacillus donghaensis KCTC 13049T isolated from East Sea sediment, South Korea.</title>
        <authorList>
            <person name="Jung B.K."/>
            <person name="Hong S.-J."/>
            <person name="Shin J.-H."/>
        </authorList>
    </citation>
    <scope>NUCLEOTIDE SEQUENCE [LARGE SCALE GENOMIC DNA]</scope>
    <source>
        <strain evidence="1 2">KCTC 13049</strain>
    </source>
</reference>
<evidence type="ECO:0000313" key="2">
    <source>
        <dbReference type="Proteomes" id="UP000249890"/>
    </source>
</evidence>
<accession>A0A2Z2K7P2</accession>
<dbReference type="KEGG" id="pdh:B9T62_18040"/>
<dbReference type="InterPro" id="IPR011009">
    <property type="entry name" value="Kinase-like_dom_sf"/>
</dbReference>
<gene>
    <name evidence="1" type="ORF">B9T62_18040</name>
</gene>
<proteinExistence type="predicted"/>
<keyword evidence="2" id="KW-1185">Reference proteome</keyword>
<organism evidence="1 2">
    <name type="scientific">Paenibacillus donghaensis</name>
    <dbReference type="NCBI Taxonomy" id="414771"/>
    <lineage>
        <taxon>Bacteria</taxon>
        <taxon>Bacillati</taxon>
        <taxon>Bacillota</taxon>
        <taxon>Bacilli</taxon>
        <taxon>Bacillales</taxon>
        <taxon>Paenibacillaceae</taxon>
        <taxon>Paenibacillus</taxon>
    </lineage>
</organism>
<dbReference type="AlphaFoldDB" id="A0A2Z2K7P2"/>
<dbReference type="Proteomes" id="UP000249890">
    <property type="component" value="Chromosome"/>
</dbReference>
<dbReference type="SUPFAM" id="SSF56112">
    <property type="entry name" value="Protein kinase-like (PK-like)"/>
    <property type="match status" value="1"/>
</dbReference>
<dbReference type="RefSeq" id="WP_087916514.1">
    <property type="nucleotide sequence ID" value="NZ_CP021780.1"/>
</dbReference>
<evidence type="ECO:0000313" key="1">
    <source>
        <dbReference type="EMBL" id="ASA22516.1"/>
    </source>
</evidence>
<dbReference type="EMBL" id="CP021780">
    <property type="protein sequence ID" value="ASA22516.1"/>
    <property type="molecule type" value="Genomic_DNA"/>
</dbReference>